<dbReference type="STRING" id="1860122.A9404_04780"/>
<dbReference type="KEGG" id="haz:A9404_04780"/>
<evidence type="ECO:0000313" key="9">
    <source>
        <dbReference type="Proteomes" id="UP000078596"/>
    </source>
</evidence>
<feature type="transmembrane region" description="Helical" evidence="7">
    <location>
        <begin position="151"/>
        <end position="170"/>
    </location>
</feature>
<dbReference type="Proteomes" id="UP000078596">
    <property type="component" value="Chromosome"/>
</dbReference>
<keyword evidence="3" id="KW-0808">Transferase</keyword>
<keyword evidence="4 7" id="KW-0812">Transmembrane</keyword>
<dbReference type="AlphaFoldDB" id="A0A191ZFX0"/>
<feature type="transmembrane region" description="Helical" evidence="7">
    <location>
        <begin position="205"/>
        <end position="227"/>
    </location>
</feature>
<keyword evidence="5 7" id="KW-1133">Transmembrane helix</keyword>
<reference evidence="8 9" key="1">
    <citation type="submission" date="2016-06" db="EMBL/GenBank/DDBJ databases">
        <title>Insight into the functional genes involving in sulfur oxidation in Pearl River water.</title>
        <authorList>
            <person name="Luo J."/>
            <person name="Tan X."/>
            <person name="Lin W."/>
        </authorList>
    </citation>
    <scope>NUCLEOTIDE SEQUENCE [LARGE SCALE GENOMIC DNA]</scope>
    <source>
        <strain evidence="8 9">LS2</strain>
    </source>
</reference>
<evidence type="ECO:0000313" key="8">
    <source>
        <dbReference type="EMBL" id="ANJ66779.1"/>
    </source>
</evidence>
<name>A0A191ZFX0_9GAMM</name>
<evidence type="ECO:0000256" key="1">
    <source>
        <dbReference type="ARBA" id="ARBA00007150"/>
    </source>
</evidence>
<feature type="transmembrane region" description="Helical" evidence="7">
    <location>
        <begin position="6"/>
        <end position="23"/>
    </location>
</feature>
<evidence type="ECO:0008006" key="10">
    <source>
        <dbReference type="Google" id="ProtNLM"/>
    </source>
</evidence>
<dbReference type="GO" id="GO:0042158">
    <property type="term" value="P:lipoprotein biosynthetic process"/>
    <property type="evidence" value="ECO:0007669"/>
    <property type="project" value="InterPro"/>
</dbReference>
<protein>
    <recommendedName>
        <fullName evidence="10">Diacylglyceryl transferase</fullName>
    </recommendedName>
</protein>
<dbReference type="EMBL" id="CP016027">
    <property type="protein sequence ID" value="ANJ66779.1"/>
    <property type="molecule type" value="Genomic_DNA"/>
</dbReference>
<evidence type="ECO:0000256" key="3">
    <source>
        <dbReference type="ARBA" id="ARBA00022679"/>
    </source>
</evidence>
<organism evidence="8 9">
    <name type="scientific">Halothiobacillus diazotrophicus</name>
    <dbReference type="NCBI Taxonomy" id="1860122"/>
    <lineage>
        <taxon>Bacteria</taxon>
        <taxon>Pseudomonadati</taxon>
        <taxon>Pseudomonadota</taxon>
        <taxon>Gammaproteobacteria</taxon>
        <taxon>Chromatiales</taxon>
        <taxon>Halothiobacillaceae</taxon>
        <taxon>Halothiobacillus</taxon>
    </lineage>
</organism>
<proteinExistence type="inferred from homology"/>
<feature type="transmembrane region" description="Helical" evidence="7">
    <location>
        <begin position="73"/>
        <end position="91"/>
    </location>
</feature>
<dbReference type="GO" id="GO:0008961">
    <property type="term" value="F:phosphatidylglycerol-prolipoprotein diacylglyceryl transferase activity"/>
    <property type="evidence" value="ECO:0007669"/>
    <property type="project" value="InterPro"/>
</dbReference>
<sequence length="235" mass="26291">MLIHNVFDVLALISAVLVSRWFRRRYPDGRPTGFANRPVALYHAYLIALLLGLVVGGLLFGTLNLHLAGRPGIAKSMLGGVFGAIVAAEAFKVFAGIRQSTGLYFVPGLIMLIVVGRIGCFLAGLPDFTYGTPTTLPWGVDFGDGIHRHPVQLYESLTMLAFLIVLLLSYPRRAAFWQRQGFYVFVMVYAGQRFLWEFLKPYPPVLVGLNLFHWLCLALLLYAVFMLKRSLPRVE</sequence>
<keyword evidence="2" id="KW-1003">Cell membrane</keyword>
<evidence type="ECO:0000256" key="6">
    <source>
        <dbReference type="ARBA" id="ARBA00023136"/>
    </source>
</evidence>
<keyword evidence="9" id="KW-1185">Reference proteome</keyword>
<dbReference type="GO" id="GO:0005886">
    <property type="term" value="C:plasma membrane"/>
    <property type="evidence" value="ECO:0007669"/>
    <property type="project" value="InterPro"/>
</dbReference>
<dbReference type="InterPro" id="IPR001640">
    <property type="entry name" value="Lgt"/>
</dbReference>
<comment type="similarity">
    <text evidence="1">Belongs to the Lgt family.</text>
</comment>
<accession>A0A191ZFX0</accession>
<feature type="transmembrane region" description="Helical" evidence="7">
    <location>
        <begin position="44"/>
        <end position="67"/>
    </location>
</feature>
<keyword evidence="6 7" id="KW-0472">Membrane</keyword>
<feature type="transmembrane region" description="Helical" evidence="7">
    <location>
        <begin position="103"/>
        <end position="125"/>
    </location>
</feature>
<evidence type="ECO:0000256" key="2">
    <source>
        <dbReference type="ARBA" id="ARBA00022475"/>
    </source>
</evidence>
<dbReference type="RefSeq" id="WP_066099141.1">
    <property type="nucleotide sequence ID" value="NZ_CP016027.1"/>
</dbReference>
<dbReference type="OrthoDB" id="871140at2"/>
<dbReference type="Pfam" id="PF01790">
    <property type="entry name" value="LGT"/>
    <property type="match status" value="1"/>
</dbReference>
<gene>
    <name evidence="8" type="ORF">A9404_04780</name>
</gene>
<dbReference type="PANTHER" id="PTHR30589">
    <property type="entry name" value="PROLIPOPROTEIN DIACYLGLYCERYL TRANSFERASE"/>
    <property type="match status" value="1"/>
</dbReference>
<feature type="transmembrane region" description="Helical" evidence="7">
    <location>
        <begin position="182"/>
        <end position="199"/>
    </location>
</feature>
<evidence type="ECO:0000256" key="4">
    <source>
        <dbReference type="ARBA" id="ARBA00022692"/>
    </source>
</evidence>
<evidence type="ECO:0000256" key="5">
    <source>
        <dbReference type="ARBA" id="ARBA00022989"/>
    </source>
</evidence>
<dbReference type="PANTHER" id="PTHR30589:SF0">
    <property type="entry name" value="PHOSPHATIDYLGLYCEROL--PROLIPOPROTEIN DIACYLGLYCERYL TRANSFERASE"/>
    <property type="match status" value="1"/>
</dbReference>
<evidence type="ECO:0000256" key="7">
    <source>
        <dbReference type="SAM" id="Phobius"/>
    </source>
</evidence>